<reference evidence="9" key="1">
    <citation type="submission" date="2022-11" db="UniProtKB">
        <authorList>
            <consortium name="WormBaseParasite"/>
        </authorList>
    </citation>
    <scope>IDENTIFICATION</scope>
</reference>
<protein>
    <submittedName>
        <fullName evidence="9">Uncharacterized protein</fullName>
    </submittedName>
</protein>
<dbReference type="GO" id="GO:0022857">
    <property type="term" value="F:transmembrane transporter activity"/>
    <property type="evidence" value="ECO:0007669"/>
    <property type="project" value="TreeGrafter"/>
</dbReference>
<dbReference type="AlphaFoldDB" id="A0A914YG17"/>
<dbReference type="GO" id="GO:0016020">
    <property type="term" value="C:membrane"/>
    <property type="evidence" value="ECO:0007669"/>
    <property type="project" value="UniProtKB-SubCell"/>
</dbReference>
<proteinExistence type="predicted"/>
<organism evidence="8 9">
    <name type="scientific">Panagrolaimus superbus</name>
    <dbReference type="NCBI Taxonomy" id="310955"/>
    <lineage>
        <taxon>Eukaryota</taxon>
        <taxon>Metazoa</taxon>
        <taxon>Ecdysozoa</taxon>
        <taxon>Nematoda</taxon>
        <taxon>Chromadorea</taxon>
        <taxon>Rhabditida</taxon>
        <taxon>Tylenchina</taxon>
        <taxon>Panagrolaimomorpha</taxon>
        <taxon>Panagrolaimoidea</taxon>
        <taxon>Panagrolaimidae</taxon>
        <taxon>Panagrolaimus</taxon>
    </lineage>
</organism>
<accession>A0A914YG17</accession>
<dbReference type="GO" id="GO:0007224">
    <property type="term" value="P:smoothened signaling pathway"/>
    <property type="evidence" value="ECO:0007669"/>
    <property type="project" value="TreeGrafter"/>
</dbReference>
<evidence type="ECO:0000256" key="2">
    <source>
        <dbReference type="ARBA" id="ARBA00022692"/>
    </source>
</evidence>
<dbReference type="WBParaSite" id="PSU_v2.g17709.t1">
    <property type="protein sequence ID" value="PSU_v2.g17709.t1"/>
    <property type="gene ID" value="PSU_v2.g17709"/>
</dbReference>
<dbReference type="PANTHER" id="PTHR45951">
    <property type="entry name" value="PROTEIN DISPATCHED-RELATED"/>
    <property type="match status" value="1"/>
</dbReference>
<evidence type="ECO:0000256" key="1">
    <source>
        <dbReference type="ARBA" id="ARBA00004141"/>
    </source>
</evidence>
<feature type="region of interest" description="Disordered" evidence="6">
    <location>
        <begin position="1"/>
        <end position="188"/>
    </location>
</feature>
<dbReference type="InterPro" id="IPR052081">
    <property type="entry name" value="Dispatched_Hh_regulator"/>
</dbReference>
<keyword evidence="3 7" id="KW-1133">Transmembrane helix</keyword>
<feature type="compositionally biased region" description="Low complexity" evidence="6">
    <location>
        <begin position="146"/>
        <end position="185"/>
    </location>
</feature>
<evidence type="ECO:0000256" key="4">
    <source>
        <dbReference type="ARBA" id="ARBA00023136"/>
    </source>
</evidence>
<evidence type="ECO:0000313" key="9">
    <source>
        <dbReference type="WBParaSite" id="PSU_v2.g17709.t1"/>
    </source>
</evidence>
<keyword evidence="5" id="KW-0325">Glycoprotein</keyword>
<sequence>MRKPLALNHPDRRLPPPPTSPIISHSERRKQLPHPSSFSPKAHQKFNHLPSSNSTFPLSPTDPSERRFPRSPVVTPKAHQKFNQIPPSKPIPLSPTDHSERRFPPPLSVTPKSRQRFNHWPPNPIQLSPTDTVYAQPYGHQHLHQHQQLQLQQQQQQQQQQQHQQQQIPSTSTPAATTSTSTSSSQRGEEIFQPVKVIGIANINEKRDFTLPQKRPSKIRWYSNLIFNYPATVLAVTLLLFCALPLTILQIFPLSLDQNPEKGFDTRGTEYSNARLTWTKLQPFLVQGSRVIIHQPPPPLEELKIIEPLKILEERQKMSKADNRSKRSFEDELAALSSVQKILCEYSGMGGEQGRI</sequence>
<name>A0A914YG17_9BILA</name>
<keyword evidence="8" id="KW-1185">Reference proteome</keyword>
<evidence type="ECO:0000256" key="3">
    <source>
        <dbReference type="ARBA" id="ARBA00022989"/>
    </source>
</evidence>
<evidence type="ECO:0000256" key="5">
    <source>
        <dbReference type="ARBA" id="ARBA00023180"/>
    </source>
</evidence>
<evidence type="ECO:0000256" key="6">
    <source>
        <dbReference type="SAM" id="MobiDB-lite"/>
    </source>
</evidence>
<keyword evidence="2 7" id="KW-0812">Transmembrane</keyword>
<keyword evidence="4 7" id="KW-0472">Membrane</keyword>
<feature type="compositionally biased region" description="Polar residues" evidence="6">
    <location>
        <begin position="49"/>
        <end position="62"/>
    </location>
</feature>
<dbReference type="Proteomes" id="UP000887577">
    <property type="component" value="Unplaced"/>
</dbReference>
<evidence type="ECO:0000313" key="8">
    <source>
        <dbReference type="Proteomes" id="UP000887577"/>
    </source>
</evidence>
<evidence type="ECO:0000256" key="7">
    <source>
        <dbReference type="SAM" id="Phobius"/>
    </source>
</evidence>
<comment type="subcellular location">
    <subcellularLocation>
        <location evidence="1">Membrane</location>
        <topology evidence="1">Multi-pass membrane protein</topology>
    </subcellularLocation>
</comment>
<dbReference type="PANTHER" id="PTHR45951:SF3">
    <property type="entry name" value="PROTEIN DISPATCHED"/>
    <property type="match status" value="1"/>
</dbReference>
<feature type="transmembrane region" description="Helical" evidence="7">
    <location>
        <begin position="225"/>
        <end position="252"/>
    </location>
</feature>